<evidence type="ECO:0000256" key="1">
    <source>
        <dbReference type="SAM" id="MobiDB-lite"/>
    </source>
</evidence>
<organism evidence="2 3">
    <name type="scientific">Pseudoxanthomonas suwonensis (strain 11-1)</name>
    <dbReference type="NCBI Taxonomy" id="743721"/>
    <lineage>
        <taxon>Bacteria</taxon>
        <taxon>Pseudomonadati</taxon>
        <taxon>Pseudomonadota</taxon>
        <taxon>Gammaproteobacteria</taxon>
        <taxon>Lysobacterales</taxon>
        <taxon>Lysobacteraceae</taxon>
        <taxon>Pseudoxanthomonas</taxon>
    </lineage>
</organism>
<accession>E6WS36</accession>
<evidence type="ECO:0000313" key="2">
    <source>
        <dbReference type="EMBL" id="ADV26985.1"/>
    </source>
</evidence>
<feature type="region of interest" description="Disordered" evidence="1">
    <location>
        <begin position="1"/>
        <end position="33"/>
    </location>
</feature>
<gene>
    <name evidence="2" type="ordered locus">Psesu_1135</name>
</gene>
<dbReference type="HOGENOM" id="CLU_2131407_0_0_6"/>
<dbReference type="STRING" id="743721.Psesu_1135"/>
<dbReference type="KEGG" id="psu:Psesu_1135"/>
<keyword evidence="3" id="KW-1185">Reference proteome</keyword>
<dbReference type="RefSeq" id="WP_013534814.1">
    <property type="nucleotide sequence ID" value="NC_014924.1"/>
</dbReference>
<reference evidence="2 3" key="1">
    <citation type="submission" date="2011-01" db="EMBL/GenBank/DDBJ databases">
        <title>Complete sequence of Pseudoxanthomonas suwonensis 11-1.</title>
        <authorList>
            <consortium name="US DOE Joint Genome Institute"/>
            <person name="Lucas S."/>
            <person name="Copeland A."/>
            <person name="Lapidus A."/>
            <person name="Cheng J.-F."/>
            <person name="Goodwin L."/>
            <person name="Pitluck S."/>
            <person name="Teshima H."/>
            <person name="Detter J.C."/>
            <person name="Han C."/>
            <person name="Tapia R."/>
            <person name="Land M."/>
            <person name="Hauser L."/>
            <person name="Kyrpides N."/>
            <person name="Ivanova N."/>
            <person name="Ovchinnikova G."/>
            <person name="Siebers A.K."/>
            <person name="Allgaier M."/>
            <person name="Thelen M.P."/>
            <person name="Hugenholtz P."/>
            <person name="Gladden J."/>
            <person name="Woyke T."/>
        </authorList>
    </citation>
    <scope>NUCLEOTIDE SEQUENCE [LARGE SCALE GENOMIC DNA]</scope>
    <source>
        <strain evidence="3">11-1</strain>
    </source>
</reference>
<dbReference type="EMBL" id="CP002446">
    <property type="protein sequence ID" value="ADV26985.1"/>
    <property type="molecule type" value="Genomic_DNA"/>
</dbReference>
<dbReference type="Proteomes" id="UP000008632">
    <property type="component" value="Chromosome"/>
</dbReference>
<sequence>MTALAYHRMPGFGDLSGPRDPQNAPLGDYEADRDAELRDQLAHSPALLGEVALSEDEAQAAARLLRTGDAVGFMALFRTAVDRHIGELVEVRQNDKPWLSESEAVEQLAGVYA</sequence>
<protein>
    <submittedName>
        <fullName evidence="2">Uncharacterized protein</fullName>
    </submittedName>
</protein>
<evidence type="ECO:0000313" key="3">
    <source>
        <dbReference type="Proteomes" id="UP000008632"/>
    </source>
</evidence>
<proteinExistence type="predicted"/>
<name>E6WS36_PSEUU</name>
<dbReference type="AlphaFoldDB" id="E6WS36"/>